<evidence type="ECO:0000256" key="1">
    <source>
        <dbReference type="SAM" id="MobiDB-lite"/>
    </source>
</evidence>
<dbReference type="Proteomes" id="UP000647172">
    <property type="component" value="Unassembled WGS sequence"/>
</dbReference>
<feature type="compositionally biased region" description="Basic residues" evidence="1">
    <location>
        <begin position="20"/>
        <end position="33"/>
    </location>
</feature>
<organism evidence="2 3">
    <name type="scientific">Actinoplanes nipponensis</name>
    <dbReference type="NCBI Taxonomy" id="135950"/>
    <lineage>
        <taxon>Bacteria</taxon>
        <taxon>Bacillati</taxon>
        <taxon>Actinomycetota</taxon>
        <taxon>Actinomycetes</taxon>
        <taxon>Micromonosporales</taxon>
        <taxon>Micromonosporaceae</taxon>
        <taxon>Actinoplanes</taxon>
    </lineage>
</organism>
<keyword evidence="3" id="KW-1185">Reference proteome</keyword>
<gene>
    <name evidence="2" type="ORF">Ani05nite_80300</name>
</gene>
<reference evidence="2" key="1">
    <citation type="submission" date="2021-01" db="EMBL/GenBank/DDBJ databases">
        <title>Whole genome shotgun sequence of Actinoplanes nipponensis NBRC 14063.</title>
        <authorList>
            <person name="Komaki H."/>
            <person name="Tamura T."/>
        </authorList>
    </citation>
    <scope>NUCLEOTIDE SEQUENCE</scope>
    <source>
        <strain evidence="2">NBRC 14063</strain>
    </source>
</reference>
<comment type="caution">
    <text evidence="2">The sequence shown here is derived from an EMBL/GenBank/DDBJ whole genome shotgun (WGS) entry which is preliminary data.</text>
</comment>
<accession>A0A919JSK6</accession>
<evidence type="ECO:0000313" key="3">
    <source>
        <dbReference type="Proteomes" id="UP000647172"/>
    </source>
</evidence>
<feature type="region of interest" description="Disordered" evidence="1">
    <location>
        <begin position="13"/>
        <end position="61"/>
    </location>
</feature>
<dbReference type="AlphaFoldDB" id="A0A919JSK6"/>
<dbReference type="EMBL" id="BOMQ01000103">
    <property type="protein sequence ID" value="GIE54496.1"/>
    <property type="molecule type" value="Genomic_DNA"/>
</dbReference>
<evidence type="ECO:0000313" key="2">
    <source>
        <dbReference type="EMBL" id="GIE54496.1"/>
    </source>
</evidence>
<sequence length="111" mass="11363">MAAAASRAVAGMLRMIGKPSRTRGVKRSGKRAQSRAQSRAGSGREAEQEAGAKSSAKSGRNWGAIGGMRVACADGDSGPTRGALAAFLCGSCVAPTISWLLASQDPARKWT</sequence>
<protein>
    <submittedName>
        <fullName evidence="2">Uncharacterized protein</fullName>
    </submittedName>
</protein>
<proteinExistence type="predicted"/>
<name>A0A919JSK6_9ACTN</name>